<dbReference type="Proteomes" id="UP000601361">
    <property type="component" value="Unassembled WGS sequence"/>
</dbReference>
<name>A0ABQ1WRS1_9BACT</name>
<evidence type="ECO:0000313" key="13">
    <source>
        <dbReference type="Proteomes" id="UP000601361"/>
    </source>
</evidence>
<keyword evidence="6 11" id="KW-0812">Transmembrane</keyword>
<comment type="catalytic activity">
    <reaction evidence="10">
        <text>phosphate(in) + H(+)(in) = phosphate(out) + H(+)(out)</text>
        <dbReference type="Rhea" id="RHEA:29939"/>
        <dbReference type="ChEBI" id="CHEBI:15378"/>
        <dbReference type="ChEBI" id="CHEBI:43474"/>
    </reaction>
</comment>
<organism evidence="12 13">
    <name type="scientific">Hymenobacter glacieicola</name>
    <dbReference type="NCBI Taxonomy" id="1562124"/>
    <lineage>
        <taxon>Bacteria</taxon>
        <taxon>Pseudomonadati</taxon>
        <taxon>Bacteroidota</taxon>
        <taxon>Cytophagia</taxon>
        <taxon>Cytophagales</taxon>
        <taxon>Hymenobacteraceae</taxon>
        <taxon>Hymenobacter</taxon>
    </lineage>
</organism>
<keyword evidence="5 11" id="KW-0592">Phosphate transport</keyword>
<feature type="transmembrane region" description="Helical" evidence="11">
    <location>
        <begin position="440"/>
        <end position="462"/>
    </location>
</feature>
<dbReference type="PANTHER" id="PTHR11101:SF65">
    <property type="entry name" value="LOW-AFFINITY INORGANIC PHOSPHATE TRANSPORTER PITA-RELATED"/>
    <property type="match status" value="1"/>
</dbReference>
<keyword evidence="8 11" id="KW-1133">Transmembrane helix</keyword>
<evidence type="ECO:0000256" key="6">
    <source>
        <dbReference type="ARBA" id="ARBA00022692"/>
    </source>
</evidence>
<evidence type="ECO:0000256" key="10">
    <source>
        <dbReference type="ARBA" id="ARBA00047348"/>
    </source>
</evidence>
<dbReference type="EMBL" id="BMGS01000003">
    <property type="protein sequence ID" value="GGG40023.1"/>
    <property type="molecule type" value="Genomic_DNA"/>
</dbReference>
<keyword evidence="7" id="KW-0769">Symport</keyword>
<dbReference type="Pfam" id="PF01384">
    <property type="entry name" value="PHO4"/>
    <property type="match status" value="1"/>
</dbReference>
<feature type="transmembrane region" description="Helical" evidence="11">
    <location>
        <begin position="88"/>
        <end position="110"/>
    </location>
</feature>
<protein>
    <recommendedName>
        <fullName evidence="11">Phosphate transporter</fullName>
    </recommendedName>
</protein>
<evidence type="ECO:0000313" key="12">
    <source>
        <dbReference type="EMBL" id="GGG40023.1"/>
    </source>
</evidence>
<accession>A0ABQ1WRS1</accession>
<keyword evidence="13" id="KW-1185">Reference proteome</keyword>
<feature type="transmembrane region" description="Helical" evidence="11">
    <location>
        <begin position="193"/>
        <end position="211"/>
    </location>
</feature>
<evidence type="ECO:0000256" key="8">
    <source>
        <dbReference type="ARBA" id="ARBA00022989"/>
    </source>
</evidence>
<keyword evidence="3 11" id="KW-0813">Transport</keyword>
<dbReference type="PANTHER" id="PTHR11101">
    <property type="entry name" value="PHOSPHATE TRANSPORTER"/>
    <property type="match status" value="1"/>
</dbReference>
<reference evidence="13" key="1">
    <citation type="journal article" date="2019" name="Int. J. Syst. Evol. Microbiol.">
        <title>The Global Catalogue of Microorganisms (GCM) 10K type strain sequencing project: providing services to taxonomists for standard genome sequencing and annotation.</title>
        <authorList>
            <consortium name="The Broad Institute Genomics Platform"/>
            <consortium name="The Broad Institute Genome Sequencing Center for Infectious Disease"/>
            <person name="Wu L."/>
            <person name="Ma J."/>
        </authorList>
    </citation>
    <scope>NUCLEOTIDE SEQUENCE [LARGE SCALE GENOMIC DNA]</scope>
    <source>
        <strain evidence="13">CGMCC 1.12990</strain>
    </source>
</reference>
<sequence length="468" mass="50349">MFGLEPHVLLLLVACLVAACAFEFVNGFHDTANAVATVIYTNTLRPWVAVIWSAFWNFLGVLTGGIAVAMGIVYLLPVQSLVDQNVYHGIAMVGALILGAIIWNVGTWYYGLPSSSSHALIGSILGVGIAFSFLPGSDNAAVNWSKAGETGVALLTGPLFGFSLTIIMMFLLKRFVRNKAIFKEPHKRKPPPLWIRLILIATCTLVSYFHGSNDGQKGVGLIMLVLIGIVPTFFALDHSKNPLDMRDSLVKIEQVMQKVNTSELSAKDREAVANIKVQTNSLDSIFAGKTQVAQLPQNARFEIRKAILLLGNQAKTVLGSEKVSMSTTDRETLSAGLTNMKGFTDYAPWQVLVAVSVSLGLGTMIGWQRIVKTIGERIGKEHLTYAQGASSELIAALMIGANTQLGLPASTTHVLSSAIAGSMVANRGIKNLNPQMVRNIALAWVLTLPVTMALSGGLFLLFRAIMPS</sequence>
<evidence type="ECO:0000256" key="7">
    <source>
        <dbReference type="ARBA" id="ARBA00022847"/>
    </source>
</evidence>
<comment type="caution">
    <text evidence="12">The sequence shown here is derived from an EMBL/GenBank/DDBJ whole genome shotgun (WGS) entry which is preliminary data.</text>
</comment>
<dbReference type="InterPro" id="IPR001204">
    <property type="entry name" value="Phos_transporter"/>
</dbReference>
<evidence type="ECO:0000256" key="5">
    <source>
        <dbReference type="ARBA" id="ARBA00022592"/>
    </source>
</evidence>
<evidence type="ECO:0000256" key="11">
    <source>
        <dbReference type="RuleBase" id="RU363058"/>
    </source>
</evidence>
<gene>
    <name evidence="12" type="ORF">GCM10011378_15420</name>
</gene>
<evidence type="ECO:0000256" key="4">
    <source>
        <dbReference type="ARBA" id="ARBA00022475"/>
    </source>
</evidence>
<dbReference type="RefSeq" id="WP_188557236.1">
    <property type="nucleotide sequence ID" value="NZ_BMGS01000003.1"/>
</dbReference>
<comment type="similarity">
    <text evidence="2">Belongs to the inorganic phosphate transporter (PiT) (TC 2.A.20) family. Pit subfamily.</text>
</comment>
<feature type="transmembrane region" description="Helical" evidence="11">
    <location>
        <begin position="154"/>
        <end position="172"/>
    </location>
</feature>
<keyword evidence="4" id="KW-1003">Cell membrane</keyword>
<evidence type="ECO:0000256" key="1">
    <source>
        <dbReference type="ARBA" id="ARBA00004651"/>
    </source>
</evidence>
<feature type="transmembrane region" description="Helical" evidence="11">
    <location>
        <begin position="217"/>
        <end position="236"/>
    </location>
</feature>
<feature type="transmembrane region" description="Helical" evidence="11">
    <location>
        <begin position="55"/>
        <end position="76"/>
    </location>
</feature>
<keyword evidence="9 11" id="KW-0472">Membrane</keyword>
<evidence type="ECO:0000256" key="9">
    <source>
        <dbReference type="ARBA" id="ARBA00023136"/>
    </source>
</evidence>
<proteinExistence type="inferred from homology"/>
<evidence type="ECO:0000256" key="2">
    <source>
        <dbReference type="ARBA" id="ARBA00005342"/>
    </source>
</evidence>
<comment type="subcellular location">
    <subcellularLocation>
        <location evidence="1">Cell membrane</location>
        <topology evidence="1">Multi-pass membrane protein</topology>
    </subcellularLocation>
    <subcellularLocation>
        <location evidence="11">Membrane</location>
        <topology evidence="11">Multi-pass membrane protein</topology>
    </subcellularLocation>
</comment>
<feature type="transmembrane region" description="Helical" evidence="11">
    <location>
        <begin position="117"/>
        <end position="134"/>
    </location>
</feature>
<evidence type="ECO:0000256" key="3">
    <source>
        <dbReference type="ARBA" id="ARBA00022448"/>
    </source>
</evidence>